<accession>A0AAW2VXA8</accession>
<feature type="region of interest" description="Disordered" evidence="1">
    <location>
        <begin position="1"/>
        <end position="67"/>
    </location>
</feature>
<dbReference type="AlphaFoldDB" id="A0AAW2VXA8"/>
<name>A0AAW2VXA8_9LAMI</name>
<comment type="caution">
    <text evidence="2">The sequence shown here is derived from an EMBL/GenBank/DDBJ whole genome shotgun (WGS) entry which is preliminary data.</text>
</comment>
<sequence length="67" mass="6671">MVPVESGGAWEEEEGEAVVGWGGRGRSGRVGGKGRSGRVGGRWLGMKGKGDGLGSEAGMRADLVGGA</sequence>
<evidence type="ECO:0000313" key="2">
    <source>
        <dbReference type="EMBL" id="KAL0434032.1"/>
    </source>
</evidence>
<reference evidence="2" key="2">
    <citation type="journal article" date="2024" name="Plant">
        <title>Genomic evolution and insights into agronomic trait innovations of Sesamum species.</title>
        <authorList>
            <person name="Miao H."/>
            <person name="Wang L."/>
            <person name="Qu L."/>
            <person name="Liu H."/>
            <person name="Sun Y."/>
            <person name="Le M."/>
            <person name="Wang Q."/>
            <person name="Wei S."/>
            <person name="Zheng Y."/>
            <person name="Lin W."/>
            <person name="Duan Y."/>
            <person name="Cao H."/>
            <person name="Xiong S."/>
            <person name="Wang X."/>
            <person name="Wei L."/>
            <person name="Li C."/>
            <person name="Ma Q."/>
            <person name="Ju M."/>
            <person name="Zhao R."/>
            <person name="Li G."/>
            <person name="Mu C."/>
            <person name="Tian Q."/>
            <person name="Mei H."/>
            <person name="Zhang T."/>
            <person name="Gao T."/>
            <person name="Zhang H."/>
        </authorList>
    </citation>
    <scope>NUCLEOTIDE SEQUENCE</scope>
    <source>
        <strain evidence="2">KEN1</strain>
    </source>
</reference>
<proteinExistence type="predicted"/>
<dbReference type="EMBL" id="JACGWN010000009">
    <property type="protein sequence ID" value="KAL0434032.1"/>
    <property type="molecule type" value="Genomic_DNA"/>
</dbReference>
<reference evidence="2" key="1">
    <citation type="submission" date="2020-06" db="EMBL/GenBank/DDBJ databases">
        <authorList>
            <person name="Li T."/>
            <person name="Hu X."/>
            <person name="Zhang T."/>
            <person name="Song X."/>
            <person name="Zhang H."/>
            <person name="Dai N."/>
            <person name="Sheng W."/>
            <person name="Hou X."/>
            <person name="Wei L."/>
        </authorList>
    </citation>
    <scope>NUCLEOTIDE SEQUENCE</scope>
    <source>
        <strain evidence="2">KEN1</strain>
        <tissue evidence="2">Leaf</tissue>
    </source>
</reference>
<evidence type="ECO:0000256" key="1">
    <source>
        <dbReference type="SAM" id="MobiDB-lite"/>
    </source>
</evidence>
<organism evidence="2">
    <name type="scientific">Sesamum latifolium</name>
    <dbReference type="NCBI Taxonomy" id="2727402"/>
    <lineage>
        <taxon>Eukaryota</taxon>
        <taxon>Viridiplantae</taxon>
        <taxon>Streptophyta</taxon>
        <taxon>Embryophyta</taxon>
        <taxon>Tracheophyta</taxon>
        <taxon>Spermatophyta</taxon>
        <taxon>Magnoliopsida</taxon>
        <taxon>eudicotyledons</taxon>
        <taxon>Gunneridae</taxon>
        <taxon>Pentapetalae</taxon>
        <taxon>asterids</taxon>
        <taxon>lamiids</taxon>
        <taxon>Lamiales</taxon>
        <taxon>Pedaliaceae</taxon>
        <taxon>Sesamum</taxon>
    </lineage>
</organism>
<gene>
    <name evidence="2" type="ORF">Slati_2737500</name>
</gene>
<protein>
    <submittedName>
        <fullName evidence="2">Uncharacterized protein</fullName>
    </submittedName>
</protein>
<feature type="compositionally biased region" description="Gly residues" evidence="1">
    <location>
        <begin position="20"/>
        <end position="43"/>
    </location>
</feature>